<evidence type="ECO:0000313" key="2">
    <source>
        <dbReference type="Proteomes" id="UP000838756"/>
    </source>
</evidence>
<gene>
    <name evidence="1" type="primary">jg18636</name>
    <name evidence="1" type="ORF">PAEG_LOCUS11933</name>
</gene>
<reference evidence="1" key="1">
    <citation type="submission" date="2022-03" db="EMBL/GenBank/DDBJ databases">
        <authorList>
            <person name="Lindestad O."/>
        </authorList>
    </citation>
    <scope>NUCLEOTIDE SEQUENCE</scope>
</reference>
<evidence type="ECO:0000313" key="1">
    <source>
        <dbReference type="EMBL" id="CAH2234035.1"/>
    </source>
</evidence>
<protein>
    <submittedName>
        <fullName evidence="1">Jg18636 protein</fullName>
    </submittedName>
</protein>
<dbReference type="AlphaFoldDB" id="A0A8S4RBJ3"/>
<accession>A0A8S4RBJ3</accession>
<dbReference type="Proteomes" id="UP000838756">
    <property type="component" value="Unassembled WGS sequence"/>
</dbReference>
<name>A0A8S4RBJ3_9NEOP</name>
<organism evidence="1 2">
    <name type="scientific">Pararge aegeria aegeria</name>
    <dbReference type="NCBI Taxonomy" id="348720"/>
    <lineage>
        <taxon>Eukaryota</taxon>
        <taxon>Metazoa</taxon>
        <taxon>Ecdysozoa</taxon>
        <taxon>Arthropoda</taxon>
        <taxon>Hexapoda</taxon>
        <taxon>Insecta</taxon>
        <taxon>Pterygota</taxon>
        <taxon>Neoptera</taxon>
        <taxon>Endopterygota</taxon>
        <taxon>Lepidoptera</taxon>
        <taxon>Glossata</taxon>
        <taxon>Ditrysia</taxon>
        <taxon>Papilionoidea</taxon>
        <taxon>Nymphalidae</taxon>
        <taxon>Satyrinae</taxon>
        <taxon>Satyrini</taxon>
        <taxon>Parargina</taxon>
        <taxon>Pararge</taxon>
    </lineage>
</organism>
<proteinExistence type="predicted"/>
<comment type="caution">
    <text evidence="1">The sequence shown here is derived from an EMBL/GenBank/DDBJ whole genome shotgun (WGS) entry which is preliminary data.</text>
</comment>
<sequence length="100" mass="10870">MGTWFCFIEESNELFVVITRRMPGGAVAGCELRLRGSQACDASRDEFLSLGHSTSDSWMASIAIDSYTKPEVGEATTITNHLDHDGRKTDVLCCGNIPGD</sequence>
<keyword evidence="2" id="KW-1185">Reference proteome</keyword>
<dbReference type="EMBL" id="CAKXAJ010025024">
    <property type="protein sequence ID" value="CAH2234035.1"/>
    <property type="molecule type" value="Genomic_DNA"/>
</dbReference>